<accession>A0A5B0QDC6</accession>
<name>A0A5B0QDC6_PUCGR</name>
<dbReference type="EMBL" id="VSWC01000026">
    <property type="protein sequence ID" value="KAA1111228.1"/>
    <property type="molecule type" value="Genomic_DNA"/>
</dbReference>
<protein>
    <submittedName>
        <fullName evidence="2">Uncharacterized protein</fullName>
    </submittedName>
</protein>
<dbReference type="AlphaFoldDB" id="A0A5B0QDC6"/>
<evidence type="ECO:0000313" key="2">
    <source>
        <dbReference type="EMBL" id="KAA1111228.1"/>
    </source>
</evidence>
<organism evidence="2 3">
    <name type="scientific">Puccinia graminis f. sp. tritici</name>
    <dbReference type="NCBI Taxonomy" id="56615"/>
    <lineage>
        <taxon>Eukaryota</taxon>
        <taxon>Fungi</taxon>
        <taxon>Dikarya</taxon>
        <taxon>Basidiomycota</taxon>
        <taxon>Pucciniomycotina</taxon>
        <taxon>Pucciniomycetes</taxon>
        <taxon>Pucciniales</taxon>
        <taxon>Pucciniaceae</taxon>
        <taxon>Puccinia</taxon>
    </lineage>
</organism>
<proteinExistence type="predicted"/>
<dbReference type="Proteomes" id="UP000324748">
    <property type="component" value="Unassembled WGS sequence"/>
</dbReference>
<feature type="region of interest" description="Disordered" evidence="1">
    <location>
        <begin position="72"/>
        <end position="102"/>
    </location>
</feature>
<feature type="compositionally biased region" description="Basic and acidic residues" evidence="1">
    <location>
        <begin position="1"/>
        <end position="28"/>
    </location>
</feature>
<evidence type="ECO:0000313" key="3">
    <source>
        <dbReference type="Proteomes" id="UP000324748"/>
    </source>
</evidence>
<feature type="compositionally biased region" description="Polar residues" evidence="1">
    <location>
        <begin position="85"/>
        <end position="102"/>
    </location>
</feature>
<reference evidence="2 3" key="1">
    <citation type="submission" date="2019-05" db="EMBL/GenBank/DDBJ databases">
        <title>Emergence of the Ug99 lineage of the wheat stem rust pathogen through somatic hybridization.</title>
        <authorList>
            <person name="Li F."/>
            <person name="Upadhyaya N.M."/>
            <person name="Sperschneider J."/>
            <person name="Matny O."/>
            <person name="Nguyen-Phuc H."/>
            <person name="Mago R."/>
            <person name="Raley C."/>
            <person name="Miller M.E."/>
            <person name="Silverstein K.A.T."/>
            <person name="Henningsen E."/>
            <person name="Hirsch C.D."/>
            <person name="Visser B."/>
            <person name="Pretorius Z.A."/>
            <person name="Steffenson B.J."/>
            <person name="Schwessinger B."/>
            <person name="Dodds P.N."/>
            <person name="Figueroa M."/>
        </authorList>
    </citation>
    <scope>NUCLEOTIDE SEQUENCE [LARGE SCALE GENOMIC DNA]</scope>
    <source>
        <strain evidence="2">21-0</strain>
    </source>
</reference>
<evidence type="ECO:0000256" key="1">
    <source>
        <dbReference type="SAM" id="MobiDB-lite"/>
    </source>
</evidence>
<sequence>MSGDSGSEHADQQKHLHIPYLERLRRSESPSLSSCELRREHVNSSNNQEISLHLVFGYVVVVSTRNQENERNSFQLDSPLEGEENLSTCDQRQLTTLREYTH</sequence>
<gene>
    <name evidence="2" type="ORF">PGT21_000041</name>
</gene>
<keyword evidence="3" id="KW-1185">Reference proteome</keyword>
<comment type="caution">
    <text evidence="2">The sequence shown here is derived from an EMBL/GenBank/DDBJ whole genome shotgun (WGS) entry which is preliminary data.</text>
</comment>
<feature type="region of interest" description="Disordered" evidence="1">
    <location>
        <begin position="1"/>
        <end position="29"/>
    </location>
</feature>